<evidence type="ECO:0000313" key="4">
    <source>
        <dbReference type="Proteomes" id="UP000318733"/>
    </source>
</evidence>
<accession>A0A556MUP3</accession>
<keyword evidence="4" id="KW-1185">Reference proteome</keyword>
<gene>
    <name evidence="3" type="primary">rpiA</name>
    <name evidence="3" type="ORF">FO440_04945</name>
</gene>
<dbReference type="GO" id="GO:0004751">
    <property type="term" value="F:ribose-5-phosphate isomerase activity"/>
    <property type="evidence" value="ECO:0007669"/>
    <property type="project" value="UniProtKB-UniRule"/>
</dbReference>
<reference evidence="3 4" key="1">
    <citation type="submission" date="2019-07" db="EMBL/GenBank/DDBJ databases">
        <authorList>
            <person name="Huq M.A."/>
        </authorList>
    </citation>
    <scope>NUCLEOTIDE SEQUENCE [LARGE SCALE GENOMIC DNA]</scope>
    <source>
        <strain evidence="3 4">MAH-19</strain>
    </source>
</reference>
<dbReference type="SUPFAM" id="SSF100950">
    <property type="entry name" value="NagB/RpiA/CoA transferase-like"/>
    <property type="match status" value="1"/>
</dbReference>
<dbReference type="EMBL" id="VLPK01000001">
    <property type="protein sequence ID" value="TSJ43538.1"/>
    <property type="molecule type" value="Genomic_DNA"/>
</dbReference>
<dbReference type="GO" id="GO:0005829">
    <property type="term" value="C:cytosol"/>
    <property type="evidence" value="ECO:0007669"/>
    <property type="project" value="TreeGrafter"/>
</dbReference>
<name>A0A556MUP3_9SPHI</name>
<protein>
    <recommendedName>
        <fullName evidence="2">Ribose 5-phosphate isomerase A</fullName>
        <ecNumber evidence="2">5.3.1.6</ecNumber>
    </recommendedName>
</protein>
<dbReference type="NCBIfam" id="TIGR00021">
    <property type="entry name" value="rpiA"/>
    <property type="match status" value="1"/>
</dbReference>
<dbReference type="Gene3D" id="3.30.70.260">
    <property type="match status" value="1"/>
</dbReference>
<dbReference type="CDD" id="cd01398">
    <property type="entry name" value="RPI_A"/>
    <property type="match status" value="1"/>
</dbReference>
<dbReference type="PANTHER" id="PTHR11934:SF0">
    <property type="entry name" value="RIBOSE-5-PHOSPHATE ISOMERASE"/>
    <property type="match status" value="1"/>
</dbReference>
<dbReference type="InterPro" id="IPR037171">
    <property type="entry name" value="NagB/RpiA_transferase-like"/>
</dbReference>
<evidence type="ECO:0000256" key="2">
    <source>
        <dbReference type="NCBIfam" id="TIGR00021"/>
    </source>
</evidence>
<dbReference type="Proteomes" id="UP000318733">
    <property type="component" value="Unassembled WGS sequence"/>
</dbReference>
<dbReference type="AlphaFoldDB" id="A0A556MUP3"/>
<dbReference type="Pfam" id="PF06026">
    <property type="entry name" value="Rib_5-P_isom_A"/>
    <property type="match status" value="1"/>
</dbReference>
<evidence type="ECO:0000256" key="1">
    <source>
        <dbReference type="ARBA" id="ARBA00023235"/>
    </source>
</evidence>
<evidence type="ECO:0000313" key="3">
    <source>
        <dbReference type="EMBL" id="TSJ43538.1"/>
    </source>
</evidence>
<dbReference type="OrthoDB" id="5870696at2"/>
<dbReference type="RefSeq" id="WP_144247104.1">
    <property type="nucleotide sequence ID" value="NZ_VLPK01000001.1"/>
</dbReference>
<dbReference type="PANTHER" id="PTHR11934">
    <property type="entry name" value="RIBOSE-5-PHOSPHATE ISOMERASE"/>
    <property type="match status" value="1"/>
</dbReference>
<comment type="caution">
    <text evidence="3">The sequence shown here is derived from an EMBL/GenBank/DDBJ whole genome shotgun (WGS) entry which is preliminary data.</text>
</comment>
<proteinExistence type="predicted"/>
<keyword evidence="1 3" id="KW-0413">Isomerase</keyword>
<sequence length="236" mass="25630">MNWNSDIIKNLSWAGNISNVAGKQKVADQIVAKLKDGDVIGVGSGSTVFLTLFAIAERIKAERLNIAAIPTSIEISLFCTKLGIPLTTLFEHKPDWCFDGADEVDPNKSLIKGRGGALFKEKLLISSSPVSYIIVDDSKLVDRLGSKFPVPVEVFPQALTHVEQELSLLGATSIQLRPAGGKDGPVITENNNLLLDVKFDRIDLDMERKIKSITGVIESGLFINYNIEVLVAANIV</sequence>
<organism evidence="3 4">
    <name type="scientific">Mucilaginibacter corticis</name>
    <dbReference type="NCBI Taxonomy" id="2597670"/>
    <lineage>
        <taxon>Bacteria</taxon>
        <taxon>Pseudomonadati</taxon>
        <taxon>Bacteroidota</taxon>
        <taxon>Sphingobacteriia</taxon>
        <taxon>Sphingobacteriales</taxon>
        <taxon>Sphingobacteriaceae</taxon>
        <taxon>Mucilaginibacter</taxon>
    </lineage>
</organism>
<dbReference type="InterPro" id="IPR004788">
    <property type="entry name" value="Ribose5P_isomerase_type_A"/>
</dbReference>
<dbReference type="GO" id="GO:0009052">
    <property type="term" value="P:pentose-phosphate shunt, non-oxidative branch"/>
    <property type="evidence" value="ECO:0007669"/>
    <property type="project" value="InterPro"/>
</dbReference>
<dbReference type="SUPFAM" id="SSF75445">
    <property type="entry name" value="D-ribose-5-phosphate isomerase (RpiA), lid domain"/>
    <property type="match status" value="1"/>
</dbReference>
<dbReference type="Gene3D" id="3.40.50.1360">
    <property type="match status" value="1"/>
</dbReference>
<dbReference type="GO" id="GO:0006014">
    <property type="term" value="P:D-ribose metabolic process"/>
    <property type="evidence" value="ECO:0007669"/>
    <property type="project" value="TreeGrafter"/>
</dbReference>
<dbReference type="EC" id="5.3.1.6" evidence="2"/>